<evidence type="ECO:0000256" key="7">
    <source>
        <dbReference type="ARBA" id="ARBA00022918"/>
    </source>
</evidence>
<feature type="region of interest" description="Disordered" evidence="9">
    <location>
        <begin position="287"/>
        <end position="306"/>
    </location>
</feature>
<dbReference type="PANTHER" id="PTHR37984:SF5">
    <property type="entry name" value="PROTEIN NYNRIN-LIKE"/>
    <property type="match status" value="1"/>
</dbReference>
<dbReference type="GO" id="GO:0004519">
    <property type="term" value="F:endonuclease activity"/>
    <property type="evidence" value="ECO:0007669"/>
    <property type="project" value="UniProtKB-KW"/>
</dbReference>
<evidence type="ECO:0000259" key="11">
    <source>
        <dbReference type="PROSITE" id="PS50878"/>
    </source>
</evidence>
<evidence type="ECO:0000259" key="10">
    <source>
        <dbReference type="PROSITE" id="PS50013"/>
    </source>
</evidence>
<keyword evidence="6" id="KW-0378">Hydrolase</keyword>
<evidence type="ECO:0000256" key="1">
    <source>
        <dbReference type="ARBA" id="ARBA00011353"/>
    </source>
</evidence>
<dbReference type="Gene3D" id="3.30.70.270">
    <property type="match status" value="1"/>
</dbReference>
<dbReference type="Gene3D" id="3.10.10.10">
    <property type="entry name" value="HIV Type 1 Reverse Transcriptase, subunit A, domain 1"/>
    <property type="match status" value="1"/>
</dbReference>
<keyword evidence="3" id="KW-0548">Nucleotidyltransferase</keyword>
<dbReference type="PROSITE" id="PS50013">
    <property type="entry name" value="CHROMO_2"/>
    <property type="match status" value="1"/>
</dbReference>
<evidence type="ECO:0000256" key="6">
    <source>
        <dbReference type="ARBA" id="ARBA00022801"/>
    </source>
</evidence>
<evidence type="ECO:0000256" key="8">
    <source>
        <dbReference type="SAM" id="Coils"/>
    </source>
</evidence>
<dbReference type="CDD" id="cd09274">
    <property type="entry name" value="RNase_HI_RT_Ty3"/>
    <property type="match status" value="1"/>
</dbReference>
<keyword evidence="8" id="KW-0175">Coiled coil</keyword>
<evidence type="ECO:0000256" key="9">
    <source>
        <dbReference type="SAM" id="MobiDB-lite"/>
    </source>
</evidence>
<evidence type="ECO:0000256" key="5">
    <source>
        <dbReference type="ARBA" id="ARBA00022759"/>
    </source>
</evidence>
<feature type="region of interest" description="Disordered" evidence="9">
    <location>
        <begin position="1"/>
        <end position="20"/>
    </location>
</feature>
<evidence type="ECO:0000256" key="4">
    <source>
        <dbReference type="ARBA" id="ARBA00022722"/>
    </source>
</evidence>
<reference evidence="12" key="1">
    <citation type="journal article" date="2014" name="PLoS Genet.">
        <title>Signature Gene Expression Reveals Novel Clues to the Molecular Mechanisms of Dimorphic Transition in Penicillium marneffei.</title>
        <authorList>
            <person name="Yang E."/>
            <person name="Wang G."/>
            <person name="Cai J."/>
            <person name="Woo P.C."/>
            <person name="Lau S.K."/>
            <person name="Yuen K.-Y."/>
            <person name="Chow W.-N."/>
            <person name="Lin X."/>
        </authorList>
    </citation>
    <scope>NUCLEOTIDE SEQUENCE [LARGE SCALE GENOMIC DNA]</scope>
    <source>
        <strain evidence="12">PM1</strain>
    </source>
</reference>
<feature type="compositionally biased region" description="Acidic residues" evidence="9">
    <location>
        <begin position="1284"/>
        <end position="1295"/>
    </location>
</feature>
<dbReference type="GO" id="GO:0016787">
    <property type="term" value="F:hydrolase activity"/>
    <property type="evidence" value="ECO:0007669"/>
    <property type="project" value="UniProtKB-KW"/>
</dbReference>
<feature type="coiled-coil region" evidence="8">
    <location>
        <begin position="104"/>
        <end position="135"/>
    </location>
</feature>
<dbReference type="Pfam" id="PF00078">
    <property type="entry name" value="RVT_1"/>
    <property type="match status" value="1"/>
</dbReference>
<dbReference type="Gene3D" id="3.30.420.10">
    <property type="entry name" value="Ribonuclease H-like superfamily/Ribonuclease H"/>
    <property type="match status" value="1"/>
</dbReference>
<dbReference type="GO" id="GO:0003964">
    <property type="term" value="F:RNA-directed DNA polymerase activity"/>
    <property type="evidence" value="ECO:0007669"/>
    <property type="project" value="UniProtKB-KW"/>
</dbReference>
<dbReference type="InterPro" id="IPR056924">
    <property type="entry name" value="SH3_Tf2-1"/>
</dbReference>
<sequence length="1309" mass="150699">MARPGHEGTGTVPDATVREDVETGVSDRRLTVDFGDMELTDQLRGAGQTGALDREAFLRLCVEQPDALFDGLYDHLTRLERQAEKAAERNLEDDDLQEERTEEITQLKERVKHQRDAMAELIQERDEAREQLEREGTPLEANADHYPTPLARMQYVKSMCKGEAATHLLPRFRKDSPQRYRDAEDIIEHLKTLYMDENRIVNAKSKLRRLYMKDSKFQVFLSQFALYAQESELATSQWKDELYERLSLEMQRHMVKESYDQTMSYATFIQECHKTANRLEQIAETEKRIRPRGNKGSNGNGASMDGKKDLAKNGLSIFTKALADTGANGFAFLDIFLAERLAQHFHHHVVPLKHRVGDPEDADRRDKNFQSQAVKDASVYSIQKRQDDPLIHPRLQEGIPILHGKTYRRRHTLDLDRMRKGFNEAINKAVIPKKPESFTKKAKRVRFQDQYPETDIALIGAAGFARHIRDKESETFVTSLSELEKAIEDKRQLDDADSEAQEIKEQLPERYHEFADVFSKIKSDELPERKEYDHPAKEYIMENLDKGFIVPSNAPFASPILMAKKPGGGLRFCVDFRKLNKLTKKDRYPLPLIDEVFERISQAKIFTKLDIRQGFHCIRMHKDSSDLTTFRCRYGTFKYGVMPFGLTNGPATFQRLINDIFIDCLDKFLIAFIDDLLIYSENATEHEIHVRTVLQRLRDTGLQASIKKCEFHVTTTKYLGFIITPEGIKVDPVKVETVLSWKTSTTCKEALEKLKTALALAPVLVHYDPSRPTRVETDASDGVVAAVLSQLCEDGNWHLVGYYSASMSSAEHNYDIHNKEMLAIIKAFREWRPELIGLQRQESFEVLTDHRALEYFMTTKVLSARQARWYEFLQEFHFVLRYRPGKANVLADTLTRREGEEARNLDHRNLVLLPAGVLDEQIQIELAIMELQGAIGTGDIIYRVLETNEKFVAGPEARRRLDGKDLGWHEENGRLLYKGRFNIYRWTSWNCHQTGTVTTWFLSRHAQTDGQTEIANQYLQQRLRPYVSFAMDDWSEYLPIIDFATSALPQESVGISPFMIEKGYQPRMSFDWKGPVPPRKLTLNEKEAQSWVQRLQSVWEFARTNMGLAQERQSIQANKKRRPINFEEGDQVYVTNGGWDTGRPGRKLGNQQEGPFRILRRVGNAFELELPEGMRVHPIFSPEKLRLAAATEPLTGQLEEPTPELQVNSHSEWEIDKILASRVMWKKLRYRVSWLGHDPDPKWYPASYLKNAPLALQAFHDSNPQSPGPPVRLQEWIRAAEEDRFVDDEDDDDAPVTDACGQASSEGGE</sequence>
<dbReference type="GO" id="GO:0006338">
    <property type="term" value="P:chromatin remodeling"/>
    <property type="evidence" value="ECO:0007669"/>
    <property type="project" value="UniProtKB-ARBA"/>
</dbReference>
<keyword evidence="5" id="KW-0255">Endonuclease</keyword>
<evidence type="ECO:0000256" key="2">
    <source>
        <dbReference type="ARBA" id="ARBA00022679"/>
    </source>
</evidence>
<dbReference type="HOGENOM" id="CLU_000384_16_1_1"/>
<name>A0A093X813_TALMA</name>
<dbReference type="SUPFAM" id="SSF56672">
    <property type="entry name" value="DNA/RNA polymerases"/>
    <property type="match status" value="1"/>
</dbReference>
<dbReference type="Pfam" id="PF24626">
    <property type="entry name" value="SH3_Tf2-1"/>
    <property type="match status" value="1"/>
</dbReference>
<gene>
    <name evidence="12" type="ORF">GQ26_0620160</name>
</gene>
<evidence type="ECO:0000256" key="3">
    <source>
        <dbReference type="ARBA" id="ARBA00022695"/>
    </source>
</evidence>
<dbReference type="InterPro" id="IPR012337">
    <property type="entry name" value="RNaseH-like_sf"/>
</dbReference>
<dbReference type="InterPro" id="IPR043128">
    <property type="entry name" value="Rev_trsase/Diguanyl_cyclase"/>
</dbReference>
<dbReference type="InterPro" id="IPR041373">
    <property type="entry name" value="RT_RNaseH"/>
</dbReference>
<dbReference type="InterPro" id="IPR050951">
    <property type="entry name" value="Retrovirus_Pol_polyprotein"/>
</dbReference>
<evidence type="ECO:0000313" key="12">
    <source>
        <dbReference type="EMBL" id="KFX41363.1"/>
    </source>
</evidence>
<comment type="subunit">
    <text evidence="1">Component of the NuA4 histone acetyltransferase complex.</text>
</comment>
<dbReference type="PANTHER" id="PTHR37984">
    <property type="entry name" value="PROTEIN CBG26694"/>
    <property type="match status" value="1"/>
</dbReference>
<dbReference type="PROSITE" id="PS50878">
    <property type="entry name" value="RT_POL"/>
    <property type="match status" value="1"/>
</dbReference>
<organism evidence="12">
    <name type="scientific">Talaromyces marneffei PM1</name>
    <dbReference type="NCBI Taxonomy" id="1077442"/>
    <lineage>
        <taxon>Eukaryota</taxon>
        <taxon>Fungi</taxon>
        <taxon>Dikarya</taxon>
        <taxon>Ascomycota</taxon>
        <taxon>Pezizomycotina</taxon>
        <taxon>Eurotiomycetes</taxon>
        <taxon>Eurotiomycetidae</taxon>
        <taxon>Eurotiales</taxon>
        <taxon>Trichocomaceae</taxon>
        <taxon>Talaromyces</taxon>
        <taxon>Talaromyces sect. Talaromyces</taxon>
    </lineage>
</organism>
<keyword evidence="4" id="KW-0540">Nuclease</keyword>
<proteinExistence type="predicted"/>
<dbReference type="InterPro" id="IPR016197">
    <property type="entry name" value="Chromo-like_dom_sf"/>
</dbReference>
<dbReference type="EMBL" id="JPOX01000062">
    <property type="protein sequence ID" value="KFX41363.1"/>
    <property type="molecule type" value="Genomic_DNA"/>
</dbReference>
<dbReference type="GO" id="GO:0003676">
    <property type="term" value="F:nucleic acid binding"/>
    <property type="evidence" value="ECO:0007669"/>
    <property type="project" value="InterPro"/>
</dbReference>
<keyword evidence="7" id="KW-0695">RNA-directed DNA polymerase</keyword>
<dbReference type="CDD" id="cd00024">
    <property type="entry name" value="CD_CSD"/>
    <property type="match status" value="1"/>
</dbReference>
<keyword evidence="2" id="KW-0808">Transferase</keyword>
<accession>A0A093X813</accession>
<dbReference type="InterPro" id="IPR000953">
    <property type="entry name" value="Chromo/chromo_shadow_dom"/>
</dbReference>
<comment type="caution">
    <text evidence="12">The sequence shown here is derived from an EMBL/GenBank/DDBJ whole genome shotgun (WGS) entry which is preliminary data.</text>
</comment>
<dbReference type="InterPro" id="IPR000477">
    <property type="entry name" value="RT_dom"/>
</dbReference>
<dbReference type="Gene3D" id="2.40.50.40">
    <property type="match status" value="1"/>
</dbReference>
<dbReference type="SUPFAM" id="SSF54160">
    <property type="entry name" value="Chromo domain-like"/>
    <property type="match status" value="1"/>
</dbReference>
<dbReference type="InterPro" id="IPR043502">
    <property type="entry name" value="DNA/RNA_pol_sf"/>
</dbReference>
<dbReference type="CDD" id="cd01647">
    <property type="entry name" value="RT_LTR"/>
    <property type="match status" value="1"/>
</dbReference>
<feature type="region of interest" description="Disordered" evidence="9">
    <location>
        <begin position="1279"/>
        <end position="1309"/>
    </location>
</feature>
<dbReference type="Pfam" id="PF17917">
    <property type="entry name" value="RT_RNaseH"/>
    <property type="match status" value="1"/>
</dbReference>
<protein>
    <submittedName>
        <fullName evidence="12">Transposon Tf2-6 polyprotein</fullName>
    </submittedName>
</protein>
<dbReference type="SUPFAM" id="SSF53098">
    <property type="entry name" value="Ribonuclease H-like"/>
    <property type="match status" value="1"/>
</dbReference>
<feature type="domain" description="Chromo" evidence="10">
    <location>
        <begin position="1213"/>
        <end position="1271"/>
    </location>
</feature>
<dbReference type="InterPro" id="IPR036397">
    <property type="entry name" value="RNaseH_sf"/>
</dbReference>
<feature type="domain" description="Reverse transcriptase" evidence="11">
    <location>
        <begin position="544"/>
        <end position="723"/>
    </location>
</feature>